<dbReference type="STRING" id="1182543.W9X9B4"/>
<dbReference type="EC" id="1.13.11.5" evidence="2"/>
<evidence type="ECO:0000256" key="2">
    <source>
        <dbReference type="ARBA" id="ARBA00013127"/>
    </source>
</evidence>
<dbReference type="GO" id="GO:0006570">
    <property type="term" value="P:tyrosine metabolic process"/>
    <property type="evidence" value="ECO:0007669"/>
    <property type="project" value="InterPro"/>
</dbReference>
<dbReference type="HOGENOM" id="CLU_2114643_0_0_1"/>
<dbReference type="eggNOG" id="KOG1417">
    <property type="taxonomic scope" value="Eukaryota"/>
</dbReference>
<evidence type="ECO:0000256" key="1">
    <source>
        <dbReference type="ARBA" id="ARBA00004704"/>
    </source>
</evidence>
<feature type="domain" description="Homogentisate 1,2-dioxygenase N-terminal" evidence="7">
    <location>
        <begin position="14"/>
        <end position="83"/>
    </location>
</feature>
<dbReference type="OrthoDB" id="5394535at2759"/>
<keyword evidence="3" id="KW-0479">Metal-binding</keyword>
<keyword evidence="6" id="KW-0408">Iron</keyword>
<feature type="non-terminal residue" evidence="8">
    <location>
        <position position="115"/>
    </location>
</feature>
<keyword evidence="9" id="KW-1185">Reference proteome</keyword>
<dbReference type="GO" id="GO:0006559">
    <property type="term" value="P:L-phenylalanine catabolic process"/>
    <property type="evidence" value="ECO:0007669"/>
    <property type="project" value="UniProtKB-UniPathway"/>
</dbReference>
<evidence type="ECO:0000259" key="7">
    <source>
        <dbReference type="Pfam" id="PF20510"/>
    </source>
</evidence>
<dbReference type="PANTHER" id="PTHR11056:SF0">
    <property type="entry name" value="HOMOGENTISATE 1,2-DIOXYGENASE"/>
    <property type="match status" value="1"/>
</dbReference>
<dbReference type="UniPathway" id="UPA00139">
    <property type="reaction ID" value="UER00339"/>
</dbReference>
<evidence type="ECO:0000256" key="5">
    <source>
        <dbReference type="ARBA" id="ARBA00023002"/>
    </source>
</evidence>
<dbReference type="Proteomes" id="UP000019471">
    <property type="component" value="Unassembled WGS sequence"/>
</dbReference>
<gene>
    <name evidence="8" type="ORF">A1O5_02194</name>
</gene>
<dbReference type="RefSeq" id="XP_007741000.1">
    <property type="nucleotide sequence ID" value="XM_007742810.1"/>
</dbReference>
<keyword evidence="4 8" id="KW-0223">Dioxygenase</keyword>
<dbReference type="GO" id="GO:0004411">
    <property type="term" value="F:homogentisate 1,2-dioxygenase activity"/>
    <property type="evidence" value="ECO:0007669"/>
    <property type="project" value="UniProtKB-EC"/>
</dbReference>
<comment type="caution">
    <text evidence="8">The sequence shown here is derived from an EMBL/GenBank/DDBJ whole genome shotgun (WGS) entry which is preliminary data.</text>
</comment>
<evidence type="ECO:0000313" key="9">
    <source>
        <dbReference type="Proteomes" id="UP000019471"/>
    </source>
</evidence>
<dbReference type="InterPro" id="IPR011051">
    <property type="entry name" value="RmlC_Cupin_sf"/>
</dbReference>
<dbReference type="PANTHER" id="PTHR11056">
    <property type="entry name" value="HOMOGENTISATE 1,2-DIOXYGENASE"/>
    <property type="match status" value="1"/>
</dbReference>
<dbReference type="SUPFAM" id="SSF51182">
    <property type="entry name" value="RmlC-like cupins"/>
    <property type="match status" value="1"/>
</dbReference>
<evidence type="ECO:0000256" key="6">
    <source>
        <dbReference type="ARBA" id="ARBA00023004"/>
    </source>
</evidence>
<dbReference type="GeneID" id="19186927"/>
<name>W9X9B4_9EURO</name>
<evidence type="ECO:0000256" key="3">
    <source>
        <dbReference type="ARBA" id="ARBA00022723"/>
    </source>
</evidence>
<dbReference type="InterPro" id="IPR005708">
    <property type="entry name" value="Homogentis_dOase"/>
</dbReference>
<dbReference type="AlphaFoldDB" id="W9X9B4"/>
<evidence type="ECO:0000256" key="4">
    <source>
        <dbReference type="ARBA" id="ARBA00022964"/>
    </source>
</evidence>
<accession>W9X9B4</accession>
<protein>
    <recommendedName>
        <fullName evidence="2">homogentisate 1,2-dioxygenase</fullName>
        <ecNumber evidence="2">1.13.11.5</ecNumber>
    </recommendedName>
</protein>
<reference evidence="8 9" key="1">
    <citation type="submission" date="2013-03" db="EMBL/GenBank/DDBJ databases">
        <title>The Genome Sequence of Cladophialophora psammophila CBS 110553.</title>
        <authorList>
            <consortium name="The Broad Institute Genomics Platform"/>
            <person name="Cuomo C."/>
            <person name="de Hoog S."/>
            <person name="Gorbushina A."/>
            <person name="Walker B."/>
            <person name="Young S.K."/>
            <person name="Zeng Q."/>
            <person name="Gargeya S."/>
            <person name="Fitzgerald M."/>
            <person name="Haas B."/>
            <person name="Abouelleil A."/>
            <person name="Allen A.W."/>
            <person name="Alvarado L."/>
            <person name="Arachchi H.M."/>
            <person name="Berlin A.M."/>
            <person name="Chapman S.B."/>
            <person name="Gainer-Dewar J."/>
            <person name="Goldberg J."/>
            <person name="Griggs A."/>
            <person name="Gujja S."/>
            <person name="Hansen M."/>
            <person name="Howarth C."/>
            <person name="Imamovic A."/>
            <person name="Ireland A."/>
            <person name="Larimer J."/>
            <person name="McCowan C."/>
            <person name="Murphy C."/>
            <person name="Pearson M."/>
            <person name="Poon T.W."/>
            <person name="Priest M."/>
            <person name="Roberts A."/>
            <person name="Saif S."/>
            <person name="Shea T."/>
            <person name="Sisk P."/>
            <person name="Sykes S."/>
            <person name="Wortman J."/>
            <person name="Nusbaum C."/>
            <person name="Birren B."/>
        </authorList>
    </citation>
    <scope>NUCLEOTIDE SEQUENCE [LARGE SCALE GENOMIC DNA]</scope>
    <source>
        <strain evidence="8 9">CBS 110553</strain>
    </source>
</reference>
<sequence>AFHKFRDTRDISVQTGFLANVDGTEAIPRALLIGQNIPQKSPHGLYAEKGLGTSLAAPRWENQQTWVYCIIPSASHATFDAVPCDNSMETTLIYISVSSDGILSTFARMLTGSGA</sequence>
<feature type="non-terminal residue" evidence="8">
    <location>
        <position position="1"/>
    </location>
</feature>
<dbReference type="InterPro" id="IPR046452">
    <property type="entry name" value="HgmA_N"/>
</dbReference>
<dbReference type="GO" id="GO:0005737">
    <property type="term" value="C:cytoplasm"/>
    <property type="evidence" value="ECO:0007669"/>
    <property type="project" value="TreeGrafter"/>
</dbReference>
<dbReference type="Pfam" id="PF20510">
    <property type="entry name" value="HgmA_N"/>
    <property type="match status" value="1"/>
</dbReference>
<proteinExistence type="predicted"/>
<evidence type="ECO:0000313" key="8">
    <source>
        <dbReference type="EMBL" id="EXJ73900.1"/>
    </source>
</evidence>
<dbReference type="GO" id="GO:0046872">
    <property type="term" value="F:metal ion binding"/>
    <property type="evidence" value="ECO:0007669"/>
    <property type="project" value="UniProtKB-KW"/>
</dbReference>
<comment type="pathway">
    <text evidence="1">Amino-acid degradation; L-phenylalanine degradation; acetoacetate and fumarate from L-phenylalanine: step 4/6.</text>
</comment>
<organism evidence="8 9">
    <name type="scientific">Cladophialophora psammophila CBS 110553</name>
    <dbReference type="NCBI Taxonomy" id="1182543"/>
    <lineage>
        <taxon>Eukaryota</taxon>
        <taxon>Fungi</taxon>
        <taxon>Dikarya</taxon>
        <taxon>Ascomycota</taxon>
        <taxon>Pezizomycotina</taxon>
        <taxon>Eurotiomycetes</taxon>
        <taxon>Chaetothyriomycetidae</taxon>
        <taxon>Chaetothyriales</taxon>
        <taxon>Herpotrichiellaceae</taxon>
        <taxon>Cladophialophora</taxon>
    </lineage>
</organism>
<dbReference type="EMBL" id="AMGX01000003">
    <property type="protein sequence ID" value="EXJ73900.1"/>
    <property type="molecule type" value="Genomic_DNA"/>
</dbReference>
<keyword evidence="5" id="KW-0560">Oxidoreductase</keyword>